<evidence type="ECO:0000313" key="2">
    <source>
        <dbReference type="EMBL" id="GAA3827273.1"/>
    </source>
</evidence>
<keyword evidence="3" id="KW-1185">Reference proteome</keyword>
<name>A0ABP7IVI4_9ACTN</name>
<sequence length="190" mass="20172">MTVAEPLSADPSREGVPPPPQRHWAKRVMKGTGRHLLGFSSGVAVAVTAALALQAIKTWPSGVDEISIDNPQHGSHAKVTPCLRVSGHGTSRPGTKQVIAVQQTDASDSTITFFTDVRIVGEEWQISVPLEGPVDSWFRIRSVVLSAKLADYLESVGGSVGRSKWISPTMPPGSAITDSVDVQRGPGQIC</sequence>
<dbReference type="EMBL" id="BAAAZR010000020">
    <property type="protein sequence ID" value="GAA3827273.1"/>
    <property type="molecule type" value="Genomic_DNA"/>
</dbReference>
<gene>
    <name evidence="2" type="ORF">GCM10022226_55240</name>
</gene>
<protein>
    <submittedName>
        <fullName evidence="2">Uncharacterized protein</fullName>
    </submittedName>
</protein>
<organism evidence="2 3">
    <name type="scientific">Sphaerisporangium flaviroseum</name>
    <dbReference type="NCBI Taxonomy" id="509199"/>
    <lineage>
        <taxon>Bacteria</taxon>
        <taxon>Bacillati</taxon>
        <taxon>Actinomycetota</taxon>
        <taxon>Actinomycetes</taxon>
        <taxon>Streptosporangiales</taxon>
        <taxon>Streptosporangiaceae</taxon>
        <taxon>Sphaerisporangium</taxon>
    </lineage>
</organism>
<evidence type="ECO:0000256" key="1">
    <source>
        <dbReference type="SAM" id="MobiDB-lite"/>
    </source>
</evidence>
<dbReference type="Proteomes" id="UP001500888">
    <property type="component" value="Unassembled WGS sequence"/>
</dbReference>
<proteinExistence type="predicted"/>
<reference evidence="3" key="1">
    <citation type="journal article" date="2019" name="Int. J. Syst. Evol. Microbiol.">
        <title>The Global Catalogue of Microorganisms (GCM) 10K type strain sequencing project: providing services to taxonomists for standard genome sequencing and annotation.</title>
        <authorList>
            <consortium name="The Broad Institute Genomics Platform"/>
            <consortium name="The Broad Institute Genome Sequencing Center for Infectious Disease"/>
            <person name="Wu L."/>
            <person name="Ma J."/>
        </authorList>
    </citation>
    <scope>NUCLEOTIDE SEQUENCE [LARGE SCALE GENOMIC DNA]</scope>
    <source>
        <strain evidence="3">JCM 16908</strain>
    </source>
</reference>
<feature type="region of interest" description="Disordered" evidence="1">
    <location>
        <begin position="1"/>
        <end position="23"/>
    </location>
</feature>
<evidence type="ECO:0000313" key="3">
    <source>
        <dbReference type="Proteomes" id="UP001500888"/>
    </source>
</evidence>
<accession>A0ABP7IVI4</accession>
<comment type="caution">
    <text evidence="2">The sequence shown here is derived from an EMBL/GenBank/DDBJ whole genome shotgun (WGS) entry which is preliminary data.</text>
</comment>